<protein>
    <submittedName>
        <fullName evidence="2">Multidrug efflux protein</fullName>
    </submittedName>
</protein>
<organism evidence="2 3">
    <name type="scientific">Vibrio cholerae</name>
    <dbReference type="NCBI Taxonomy" id="666"/>
    <lineage>
        <taxon>Bacteria</taxon>
        <taxon>Pseudomonadati</taxon>
        <taxon>Pseudomonadota</taxon>
        <taxon>Gammaproteobacteria</taxon>
        <taxon>Vibrionales</taxon>
        <taxon>Vibrionaceae</taxon>
        <taxon>Vibrio</taxon>
    </lineage>
</organism>
<proteinExistence type="predicted"/>
<dbReference type="GO" id="GO:0042910">
    <property type="term" value="F:xenobiotic transmembrane transporter activity"/>
    <property type="evidence" value="ECO:0007669"/>
    <property type="project" value="InterPro"/>
</dbReference>
<dbReference type="GO" id="GO:0016020">
    <property type="term" value="C:membrane"/>
    <property type="evidence" value="ECO:0007669"/>
    <property type="project" value="InterPro"/>
</dbReference>
<reference evidence="2 3" key="1">
    <citation type="submission" date="2015-07" db="EMBL/GenBank/DDBJ databases">
        <authorList>
            <consortium name="Pathogen Informatics"/>
        </authorList>
    </citation>
    <scope>NUCLEOTIDE SEQUENCE [LARGE SCALE GENOMIC DNA]</scope>
    <source>
        <strain evidence="2 3">A51</strain>
    </source>
</reference>
<name>A0A655QSF9_VIBCL</name>
<keyword evidence="1" id="KW-1133">Transmembrane helix</keyword>
<dbReference type="AlphaFoldDB" id="A0A655QSF9"/>
<sequence length="70" mass="7942">MALVPVVAQLNGAGRQHKIPFEVHQGLILALLVSVPIIAVLFQTQFIIRFMESLKHFYMCQTLRGHDVKQ</sequence>
<gene>
    <name evidence="2" type="primary">norM</name>
    <name evidence="2" type="ORF">ERS013165_02196</name>
</gene>
<dbReference type="InterPro" id="IPR002528">
    <property type="entry name" value="MATE_fam"/>
</dbReference>
<dbReference type="GO" id="GO:0015297">
    <property type="term" value="F:antiporter activity"/>
    <property type="evidence" value="ECO:0007669"/>
    <property type="project" value="InterPro"/>
</dbReference>
<evidence type="ECO:0000256" key="1">
    <source>
        <dbReference type="SAM" id="Phobius"/>
    </source>
</evidence>
<dbReference type="Pfam" id="PF01554">
    <property type="entry name" value="MatE"/>
    <property type="match status" value="1"/>
</dbReference>
<evidence type="ECO:0000313" key="2">
    <source>
        <dbReference type="EMBL" id="CSA69208.1"/>
    </source>
</evidence>
<keyword evidence="1" id="KW-0812">Transmembrane</keyword>
<evidence type="ECO:0000313" key="3">
    <source>
        <dbReference type="Proteomes" id="UP000044806"/>
    </source>
</evidence>
<accession>A0A655QSF9</accession>
<feature type="transmembrane region" description="Helical" evidence="1">
    <location>
        <begin position="27"/>
        <end position="48"/>
    </location>
</feature>
<keyword evidence="1" id="KW-0472">Membrane</keyword>
<dbReference type="EMBL" id="CWOW01000010">
    <property type="protein sequence ID" value="CSA69208.1"/>
    <property type="molecule type" value="Genomic_DNA"/>
</dbReference>
<dbReference type="Proteomes" id="UP000044806">
    <property type="component" value="Unassembled WGS sequence"/>
</dbReference>